<dbReference type="InterPro" id="IPR023707">
    <property type="entry name" value="OM_assembly_BamA"/>
</dbReference>
<dbReference type="Pfam" id="PF01103">
    <property type="entry name" value="Omp85"/>
    <property type="match status" value="1"/>
</dbReference>
<dbReference type="NCBIfam" id="TIGR03303">
    <property type="entry name" value="OM_YaeT"/>
    <property type="match status" value="1"/>
</dbReference>
<dbReference type="InterPro" id="IPR034746">
    <property type="entry name" value="POTRA"/>
</dbReference>
<evidence type="ECO:0000256" key="6">
    <source>
        <dbReference type="ARBA" id="ARBA00023136"/>
    </source>
</evidence>
<dbReference type="Pfam" id="PF07244">
    <property type="entry name" value="POTRA"/>
    <property type="match status" value="5"/>
</dbReference>
<dbReference type="PANTHER" id="PTHR12815">
    <property type="entry name" value="SORTING AND ASSEMBLY MACHINERY SAMM50 PROTEIN FAMILY MEMBER"/>
    <property type="match status" value="1"/>
</dbReference>
<dbReference type="InterPro" id="IPR000184">
    <property type="entry name" value="Bac_surfAg_D15"/>
</dbReference>
<comment type="function">
    <text evidence="8">Part of the outer membrane protein assembly complex, which is involved in assembly and insertion of beta-barrel proteins into the outer membrane.</text>
</comment>
<evidence type="ECO:0000256" key="4">
    <source>
        <dbReference type="ARBA" id="ARBA00022729"/>
    </source>
</evidence>
<feature type="domain" description="POTRA" evidence="10">
    <location>
        <begin position="39"/>
        <end position="106"/>
    </location>
</feature>
<dbReference type="PROSITE" id="PS51779">
    <property type="entry name" value="POTRA"/>
    <property type="match status" value="4"/>
</dbReference>
<keyword evidence="5 8" id="KW-0677">Repeat</keyword>
<feature type="domain" description="POTRA" evidence="10">
    <location>
        <begin position="187"/>
        <end position="275"/>
    </location>
</feature>
<dbReference type="EMBL" id="JAPYKS010000009">
    <property type="protein sequence ID" value="MEI9409955.1"/>
    <property type="molecule type" value="Genomic_DNA"/>
</dbReference>
<evidence type="ECO:0000259" key="10">
    <source>
        <dbReference type="PROSITE" id="PS51779"/>
    </source>
</evidence>
<dbReference type="HAMAP" id="MF_01430">
    <property type="entry name" value="OM_assembly_BamA"/>
    <property type="match status" value="1"/>
</dbReference>
<evidence type="ECO:0000256" key="1">
    <source>
        <dbReference type="ARBA" id="ARBA00004370"/>
    </source>
</evidence>
<protein>
    <recommendedName>
        <fullName evidence="8 9">Outer membrane protein assembly factor BamA</fullName>
    </recommendedName>
</protein>
<dbReference type="Gene3D" id="3.10.20.310">
    <property type="entry name" value="membrane protein fhac"/>
    <property type="match status" value="5"/>
</dbReference>
<reference evidence="11 12" key="1">
    <citation type="submission" date="2022-12" db="EMBL/GenBank/DDBJ databases">
        <authorList>
            <person name="Muema E."/>
        </authorList>
    </citation>
    <scope>NUCLEOTIDE SEQUENCE [LARGE SCALE GENOMIC DNA]</scope>
    <source>
        <strain evidence="12">1326</strain>
    </source>
</reference>
<feature type="chain" id="PRO_5044945601" description="Outer membrane protein assembly factor BamA" evidence="8">
    <location>
        <begin position="28"/>
        <end position="790"/>
    </location>
</feature>
<dbReference type="PIRSF" id="PIRSF006076">
    <property type="entry name" value="OM_assembly_OMP85"/>
    <property type="match status" value="1"/>
</dbReference>
<keyword evidence="4 8" id="KW-0732">Signal</keyword>
<proteinExistence type="inferred from homology"/>
<name>A0ABU8KW63_9HYPH</name>
<dbReference type="PANTHER" id="PTHR12815:SF23">
    <property type="entry name" value="OUTER MEMBRANE PROTEIN ASSEMBLY FACTOR BAMA"/>
    <property type="match status" value="1"/>
</dbReference>
<evidence type="ECO:0000313" key="11">
    <source>
        <dbReference type="EMBL" id="MEI9409955.1"/>
    </source>
</evidence>
<keyword evidence="3 8" id="KW-0812">Transmembrane</keyword>
<dbReference type="Gene3D" id="2.40.160.50">
    <property type="entry name" value="membrane protein fhac: a member of the omp85/tpsb transporter family"/>
    <property type="match status" value="1"/>
</dbReference>
<evidence type="ECO:0000256" key="2">
    <source>
        <dbReference type="ARBA" id="ARBA00022452"/>
    </source>
</evidence>
<feature type="domain" description="POTRA" evidence="10">
    <location>
        <begin position="360"/>
        <end position="433"/>
    </location>
</feature>
<evidence type="ECO:0000256" key="7">
    <source>
        <dbReference type="ARBA" id="ARBA00023237"/>
    </source>
</evidence>
<dbReference type="Proteomes" id="UP001387293">
    <property type="component" value="Unassembled WGS sequence"/>
</dbReference>
<evidence type="ECO:0000256" key="3">
    <source>
        <dbReference type="ARBA" id="ARBA00022692"/>
    </source>
</evidence>
<keyword evidence="7 8" id="KW-0998">Cell outer membrane</keyword>
<organism evidence="11 12">
    <name type="scientific">Mesorhizobium salmacidum</name>
    <dbReference type="NCBI Taxonomy" id="3015171"/>
    <lineage>
        <taxon>Bacteria</taxon>
        <taxon>Pseudomonadati</taxon>
        <taxon>Pseudomonadota</taxon>
        <taxon>Alphaproteobacteria</taxon>
        <taxon>Hyphomicrobiales</taxon>
        <taxon>Phyllobacteriaceae</taxon>
        <taxon>Mesorhizobium</taxon>
    </lineage>
</organism>
<keyword evidence="2 8" id="KW-1134">Transmembrane beta strand</keyword>
<evidence type="ECO:0000313" key="12">
    <source>
        <dbReference type="Proteomes" id="UP001387293"/>
    </source>
</evidence>
<comment type="subcellular location">
    <subcellularLocation>
        <location evidence="8">Cell outer membrane</location>
    </subcellularLocation>
    <subcellularLocation>
        <location evidence="1">Membrane</location>
    </subcellularLocation>
</comment>
<comment type="caution">
    <text evidence="11">The sequence shown here is derived from an EMBL/GenBank/DDBJ whole genome shotgun (WGS) entry which is preliminary data.</text>
</comment>
<accession>A0ABU8KW63</accession>
<comment type="similarity">
    <text evidence="8">Belongs to the BamA family.</text>
</comment>
<keyword evidence="6 8" id="KW-0472">Membrane</keyword>
<gene>
    <name evidence="8 11" type="primary">bamA</name>
    <name evidence="11" type="ORF">O7A60_14390</name>
</gene>
<evidence type="ECO:0000256" key="9">
    <source>
        <dbReference type="NCBIfam" id="TIGR03303"/>
    </source>
</evidence>
<dbReference type="InterPro" id="IPR039910">
    <property type="entry name" value="D15-like"/>
</dbReference>
<dbReference type="InterPro" id="IPR010827">
    <property type="entry name" value="BamA/TamA_POTRA"/>
</dbReference>
<comment type="subunit">
    <text evidence="8">Part of the Bam complex.</text>
</comment>
<sequence length="790" mass="85563" precursor="true">MKAASKFLNAASAAALSAALVVPGALAVQFVATSAAEAAVVSRVEVSGNQRVDADTIRNYITIKPGKAFSSSDVDSAVKALFGTGLFSDVQINQVGSTLVVKVSEYKVVNQVLFQGNKKLKDNALQAAVQLKPRGTFSQATLDSDVEAVKAAYRRIGRDDAGVTAQIMELGDNRVNVVFHVTEGDRTQIAAINFVGNSAYSSRRLSDVINTKRSSWVSFILRDDVYDEDKLRADQELLRRFYYNHGYADFQVVSAVGELDNATNKYTVTITVQEGERYTFGDISVESTIPEVDSKSLESVVETHKGDVYNAKNVEDSIIALTEKVAGSGYAFAQVTPRGDRNFENHTISVVYTVDQGTKAYVERIEIRGNDRTRDYVIRREFDVSEGDAFNQVLIQRAKKRLEDLNYFDKVDISTVPGSAPDQVVLVVDVVEKSTGEFSVGAGYSTGGDTAGPSVEGSITERNFLGRGQFIKVSAGGGKNSRDYSLSFTEPYFLGRRIAAGFDIYKSTREYNNNYDSDTTGATIRFGLPITNSITTQLAYNISQEKYKVDDGCGPTSDVDPDGTCNISPAILDGIAQSPWIKSSVSLGLVYNTIDDMKNPHEGIYANTTVELAGLGGDAKFVKITGRGSIYQTLSEQLDLVGLISGGAGHVESYGNDGNLRIFDQFQSTDRMIRGFAFNGIGPVDPNTGDHLGGVTYFNASAEAQFPLPVIPESFGLRGAVFADAATLYGSKINTSVDQASLDMKLRASVGIGLMWASPFGPIRIDYAIPVRKEATDDVQEFNFGISTRF</sequence>
<feature type="domain" description="POTRA" evidence="10">
    <location>
        <begin position="107"/>
        <end position="184"/>
    </location>
</feature>
<evidence type="ECO:0000256" key="5">
    <source>
        <dbReference type="ARBA" id="ARBA00022737"/>
    </source>
</evidence>
<keyword evidence="12" id="KW-1185">Reference proteome</keyword>
<evidence type="ECO:0000256" key="8">
    <source>
        <dbReference type="HAMAP-Rule" id="MF_01430"/>
    </source>
</evidence>
<dbReference type="RefSeq" id="WP_337106865.1">
    <property type="nucleotide sequence ID" value="NZ_JAPYKS010000009.1"/>
</dbReference>
<feature type="signal peptide" evidence="8">
    <location>
        <begin position="1"/>
        <end position="27"/>
    </location>
</feature>